<dbReference type="GO" id="GO:0004668">
    <property type="term" value="F:protein-arginine deiminase activity"/>
    <property type="evidence" value="ECO:0007669"/>
    <property type="project" value="InterPro"/>
</dbReference>
<organism evidence="2 3">
    <name type="scientific">Spiroplasma poulsonii</name>
    <dbReference type="NCBI Taxonomy" id="2138"/>
    <lineage>
        <taxon>Bacteria</taxon>
        <taxon>Bacillati</taxon>
        <taxon>Mycoplasmatota</taxon>
        <taxon>Mollicutes</taxon>
        <taxon>Entomoplasmatales</taxon>
        <taxon>Spiroplasmataceae</taxon>
        <taxon>Spiroplasma</taxon>
    </lineage>
</organism>
<reference evidence="2 3" key="1">
    <citation type="journal article" date="2019" name="Genome Biol. Evol.">
        <title>Toxin and genome evolution in a Drosophila defensive symbiosis.</title>
        <authorList>
            <person name="Ballinger M.J."/>
            <person name="Gawryluk R.M."/>
            <person name="Perlman S.J."/>
        </authorList>
    </citation>
    <scope>NUCLEOTIDE SEQUENCE [LARGE SCALE GENOMIC DNA]</scope>
    <source>
        <strain evidence="3">sNeo</strain>
    </source>
</reference>
<evidence type="ECO:0000313" key="2">
    <source>
        <dbReference type="EMBL" id="RUP70801.1"/>
    </source>
</evidence>
<comment type="caution">
    <text evidence="2">The sequence shown here is derived from an EMBL/GenBank/DDBJ whole genome shotgun (WGS) entry which is preliminary data.</text>
</comment>
<dbReference type="PANTHER" id="PTHR31377">
    <property type="entry name" value="AGMATINE DEIMINASE-RELATED"/>
    <property type="match status" value="1"/>
</dbReference>
<dbReference type="Proteomes" id="UP000274545">
    <property type="component" value="Unassembled WGS sequence"/>
</dbReference>
<evidence type="ECO:0000313" key="3">
    <source>
        <dbReference type="Proteomes" id="UP000274545"/>
    </source>
</evidence>
<evidence type="ECO:0000256" key="1">
    <source>
        <dbReference type="ARBA" id="ARBA00022801"/>
    </source>
</evidence>
<dbReference type="SUPFAM" id="SSF55909">
    <property type="entry name" value="Pentein"/>
    <property type="match status" value="1"/>
</dbReference>
<dbReference type="GO" id="GO:0047632">
    <property type="term" value="F:agmatine deiminase activity"/>
    <property type="evidence" value="ECO:0007669"/>
    <property type="project" value="TreeGrafter"/>
</dbReference>
<dbReference type="InterPro" id="IPR007466">
    <property type="entry name" value="Peptidyl-Arg-deiminase_porph"/>
</dbReference>
<gene>
    <name evidence="2" type="ORF">D6D54_09395</name>
</gene>
<dbReference type="GO" id="GO:0009446">
    <property type="term" value="P:putrescine biosynthetic process"/>
    <property type="evidence" value="ECO:0007669"/>
    <property type="project" value="InterPro"/>
</dbReference>
<name>A0A433E9F8_9MOLU</name>
<sequence length="84" mass="9415">MLNVSESEAAHREYSVRFATEIVGFRMPASYANFHIINGAILVPAFDDPIWDQNAVDVLQQCFSDRKIIPINTREILLGGGNIH</sequence>
<keyword evidence="1" id="KW-0378">Hydrolase</keyword>
<dbReference type="Gene3D" id="3.75.10.10">
    <property type="entry name" value="L-arginine/glycine Amidinotransferase, Chain A"/>
    <property type="match status" value="1"/>
</dbReference>
<dbReference type="AlphaFoldDB" id="A0A433E9F8"/>
<protein>
    <recommendedName>
        <fullName evidence="4">Agmatine deiminase</fullName>
    </recommendedName>
</protein>
<dbReference type="Pfam" id="PF04371">
    <property type="entry name" value="PAD_porph"/>
    <property type="match status" value="1"/>
</dbReference>
<evidence type="ECO:0008006" key="4">
    <source>
        <dbReference type="Google" id="ProtNLM"/>
    </source>
</evidence>
<proteinExistence type="predicted"/>
<dbReference type="PANTHER" id="PTHR31377:SF0">
    <property type="entry name" value="AGMATINE DEIMINASE-RELATED"/>
    <property type="match status" value="1"/>
</dbReference>
<dbReference type="EMBL" id="RAHC01000097">
    <property type="protein sequence ID" value="RUP70801.1"/>
    <property type="molecule type" value="Genomic_DNA"/>
</dbReference>
<accession>A0A433E9F8</accession>